<evidence type="ECO:0000259" key="3">
    <source>
        <dbReference type="PROSITE" id="PS50021"/>
    </source>
</evidence>
<dbReference type="InterPro" id="IPR011989">
    <property type="entry name" value="ARM-like"/>
</dbReference>
<keyword evidence="1" id="KW-0175">Coiled coil</keyword>
<dbReference type="PANTHER" id="PTHR47385">
    <property type="entry name" value="CALPONIN"/>
    <property type="match status" value="1"/>
</dbReference>
<feature type="region of interest" description="Disordered" evidence="2">
    <location>
        <begin position="159"/>
        <end position="181"/>
    </location>
</feature>
<evidence type="ECO:0000313" key="4">
    <source>
        <dbReference type="EMBL" id="KAJ3259615.1"/>
    </source>
</evidence>
<dbReference type="PANTHER" id="PTHR47385:SF14">
    <property type="entry name" value="TRANSGELIN"/>
    <property type="match status" value="1"/>
</dbReference>
<evidence type="ECO:0000256" key="1">
    <source>
        <dbReference type="SAM" id="Coils"/>
    </source>
</evidence>
<feature type="compositionally biased region" description="Basic and acidic residues" evidence="2">
    <location>
        <begin position="159"/>
        <end position="170"/>
    </location>
</feature>
<dbReference type="InterPro" id="IPR001715">
    <property type="entry name" value="CH_dom"/>
</dbReference>
<dbReference type="SUPFAM" id="SSF48371">
    <property type="entry name" value="ARM repeat"/>
    <property type="match status" value="1"/>
</dbReference>
<dbReference type="InterPro" id="IPR003096">
    <property type="entry name" value="SM22_calponin"/>
</dbReference>
<dbReference type="PRINTS" id="PR00888">
    <property type="entry name" value="SM22CALPONIN"/>
</dbReference>
<feature type="region of interest" description="Disordered" evidence="2">
    <location>
        <begin position="270"/>
        <end position="290"/>
    </location>
</feature>
<reference evidence="4" key="1">
    <citation type="submission" date="2020-05" db="EMBL/GenBank/DDBJ databases">
        <title>Phylogenomic resolution of chytrid fungi.</title>
        <authorList>
            <person name="Stajich J.E."/>
            <person name="Amses K."/>
            <person name="Simmons R."/>
            <person name="Seto K."/>
            <person name="Myers J."/>
            <person name="Bonds A."/>
            <person name="Quandt C.A."/>
            <person name="Barry K."/>
            <person name="Liu P."/>
            <person name="Grigoriev I."/>
            <person name="Longcore J.E."/>
            <person name="James T.Y."/>
        </authorList>
    </citation>
    <scope>NUCLEOTIDE SEQUENCE</scope>
    <source>
        <strain evidence="4">PLAUS21</strain>
    </source>
</reference>
<dbReference type="Gene3D" id="1.25.10.10">
    <property type="entry name" value="Leucine-rich Repeat Variant"/>
    <property type="match status" value="1"/>
</dbReference>
<feature type="domain" description="Calponin-homology (CH)" evidence="3">
    <location>
        <begin position="1192"/>
        <end position="1299"/>
    </location>
</feature>
<dbReference type="SMART" id="SM00033">
    <property type="entry name" value="CH"/>
    <property type="match status" value="1"/>
</dbReference>
<dbReference type="GO" id="GO:0007015">
    <property type="term" value="P:actin filament organization"/>
    <property type="evidence" value="ECO:0007669"/>
    <property type="project" value="TreeGrafter"/>
</dbReference>
<dbReference type="GO" id="GO:0051015">
    <property type="term" value="F:actin filament binding"/>
    <property type="evidence" value="ECO:0007669"/>
    <property type="project" value="TreeGrafter"/>
</dbReference>
<dbReference type="Proteomes" id="UP001210925">
    <property type="component" value="Unassembled WGS sequence"/>
</dbReference>
<dbReference type="Gene3D" id="1.10.418.10">
    <property type="entry name" value="Calponin-like domain"/>
    <property type="match status" value="1"/>
</dbReference>
<sequence length="1365" mass="153429">MMIQKRENRKRQSRYSKGFKNLVNVKTTPTEDYKRPHRKQLMETIFRTDLNRRIRETEKTIEFVSELPELEYLSQPGVDLAVGIDLRTRRRTNNALVSAIDQTTLPHSDLYMIRQPIQIPPNYKKRLESLHKIGEKLSEEREKYEKQRKLMDEAILKLKFAPQDEKKPPEPQEESLESESAEVVEDIKSVASESIPATPSSVKNFFERKSVLEGSGLPSIIGSTDSLSGADKITPALSFISNLPRKSSVLQNRSTRSSLLALPRRESKLQSQVSSTAMSFSNEEQKTDGADSWQARNVPYMLAIWGKAEGIDVEKYIGKRKASLKKQDSKPHVARSDSKHFGVGSTSFWRKATSRIDSVMENLRRQSKVELDGGEIVEGSLLKDGINATISEEVPSNKRTPTTISEGTYELLKRFSRDTVSDEPQIETTSDETMVKRVLTGFGVKGLTDLNSHQPLESAHTEKSGSNEKRRYSSPFKNVTPGNCSKVIGEFITDEGDLVIPNSREDSFKQSFEFKVPEPQYNEEFKYQKKESKQITIVDENQVDGIYNQMAENLRNLFGKNVSMPKRIKNDPNEIFTPINIAENKDEPVVFYSAKNEINLKKFNTALKNNIMSNCCTPENKLLWNNYLDSFTSKLFEIPQKNSNAWSELQKVAVAGVKQETDRNLLGEAVCVLIQIEGESALGRWDTIIFKQFINELMDIGTNDQKQIVSLYFVKQSKVDKRVVDQIYLGLGDLNPEKRNQALSILGSLDIKFAEYMVAACKRDISHSNWRVRLDVIHLLSAWMARLAPVDNTPPPKRDPDALETDDDATVKALFYTLGTTTLEQVEEASHPDQRPSIPRIIQVDDEPPEKVNVEASPVLFGECVQILLGSMWGDWSEDVRDAANAALGNLNQGKPVYDWILLQLENPDPVKRVDALKSLTSIGVLIKSNIKTFLKCFRDPYASVRIAACKVACVLESPEREIVTEIMGLLDDHDYKVRAYAVKALGLSKFKGAKIRQSLNWALQHDDHPAVRAEAIRAAYNLGMIQDDATIKDGVLTLLATDKAEKVQKEAERVLVLSNVIFPSIKGDDKDKSEGRVKVDGSPVRPYPHILGDKSQDEVAIYLSPSLIGDQEISSVINKVRLMSTKESMMSKVDEIGGKFKHVKVQGLDLKYDSKHRPVLSEVRATRTSIRKRMETKGVVPNSHAAEKYDPAREAQARAWLEEVIGESSGNAPFIDYYLKDGVVLCKAVLKIMPNAGIPKPNVSKMPFKQMENINNFLQAMDKLGVPKHDQFQTIDLYEGKNPGAVVDGIFAFARHAHKKGYTKVLLGPKLSDKHEVQFTEEQIQQGKTVVPLAMKGSTGANQSGMIFGARREVIPNERGGFHS</sequence>
<dbReference type="EMBL" id="JADGKB010000017">
    <property type="protein sequence ID" value="KAJ3259615.1"/>
    <property type="molecule type" value="Genomic_DNA"/>
</dbReference>
<feature type="coiled-coil region" evidence="1">
    <location>
        <begin position="127"/>
        <end position="157"/>
    </location>
</feature>
<protein>
    <submittedName>
        <fullName evidence="4">Muscle-specific protein 20</fullName>
    </submittedName>
</protein>
<feature type="compositionally biased region" description="Acidic residues" evidence="2">
    <location>
        <begin position="171"/>
        <end position="181"/>
    </location>
</feature>
<feature type="region of interest" description="Disordered" evidence="2">
    <location>
        <begin position="449"/>
        <end position="477"/>
    </location>
</feature>
<dbReference type="InterPro" id="IPR036872">
    <property type="entry name" value="CH_dom_sf"/>
</dbReference>
<keyword evidence="5" id="KW-1185">Reference proteome</keyword>
<dbReference type="InterPro" id="IPR016024">
    <property type="entry name" value="ARM-type_fold"/>
</dbReference>
<dbReference type="InterPro" id="IPR050606">
    <property type="entry name" value="Calponin-like"/>
</dbReference>
<dbReference type="Pfam" id="PF13646">
    <property type="entry name" value="HEAT_2"/>
    <property type="match status" value="1"/>
</dbReference>
<name>A0AAD5Y9M9_9FUNG</name>
<dbReference type="GO" id="GO:0015629">
    <property type="term" value="C:actin cytoskeleton"/>
    <property type="evidence" value="ECO:0007669"/>
    <property type="project" value="TreeGrafter"/>
</dbReference>
<comment type="caution">
    <text evidence="4">The sequence shown here is derived from an EMBL/GenBank/DDBJ whole genome shotgun (WGS) entry which is preliminary data.</text>
</comment>
<dbReference type="PROSITE" id="PS50021">
    <property type="entry name" value="CH"/>
    <property type="match status" value="1"/>
</dbReference>
<evidence type="ECO:0000256" key="2">
    <source>
        <dbReference type="SAM" id="MobiDB-lite"/>
    </source>
</evidence>
<gene>
    <name evidence="4" type="primary">MP20_1</name>
    <name evidence="4" type="ORF">HK103_002169</name>
</gene>
<dbReference type="SUPFAM" id="SSF47576">
    <property type="entry name" value="Calponin-homology domain, CH-domain"/>
    <property type="match status" value="1"/>
</dbReference>
<dbReference type="Pfam" id="PF00307">
    <property type="entry name" value="CH"/>
    <property type="match status" value="1"/>
</dbReference>
<feature type="compositionally biased region" description="Polar residues" evidence="2">
    <location>
        <begin position="270"/>
        <end position="282"/>
    </location>
</feature>
<feature type="compositionally biased region" description="Basic and acidic residues" evidence="2">
    <location>
        <begin position="459"/>
        <end position="471"/>
    </location>
</feature>
<accession>A0AAD5Y9M9</accession>
<evidence type="ECO:0000313" key="5">
    <source>
        <dbReference type="Proteomes" id="UP001210925"/>
    </source>
</evidence>
<proteinExistence type="predicted"/>
<organism evidence="4 5">
    <name type="scientific">Boothiomyces macroporosus</name>
    <dbReference type="NCBI Taxonomy" id="261099"/>
    <lineage>
        <taxon>Eukaryota</taxon>
        <taxon>Fungi</taxon>
        <taxon>Fungi incertae sedis</taxon>
        <taxon>Chytridiomycota</taxon>
        <taxon>Chytridiomycota incertae sedis</taxon>
        <taxon>Chytridiomycetes</taxon>
        <taxon>Rhizophydiales</taxon>
        <taxon>Terramycetaceae</taxon>
        <taxon>Boothiomyces</taxon>
    </lineage>
</organism>